<sequence length="410" mass="45025">MRAASQQYFVAVVALPADAEKLTVLKNEEGLSWSVYIDVCGMTGQTVHHAWREYSQAKPGKTVFATAGTGPVGATVIQIAKQQGLNVIACAGSEEKVAFIKSLGADVAFNYKTERTRDVLTRAGGPIDIYWTTPAGRRLRPRSTQRSAPPRPAGMRHNQRVQWREAVPREEPAAHRGQAAQAQRVHHHVAAREPPRALIRDVSADGEGGEDQVQRGRHAPVRAHGPRDRGRADGAEYGEERHHRVGRCWAGEVVVARWTRRHCAPMAFNQRQYSILLLHPVKTASSSNLIYVTLALLLGLLCCSVSLPLPRCAFQVFVGLTEYCSALGGNRHPLTVTVSGALIPDPIADKTRSLLRASCRQRALIRGTYTTLMIRLRFCAAGCQNEGSPGFHFPEGSIHMPHQTLQLTKL</sequence>
<evidence type="ECO:0000256" key="1">
    <source>
        <dbReference type="SAM" id="MobiDB-lite"/>
    </source>
</evidence>
<feature type="compositionally biased region" description="Basic and acidic residues" evidence="1">
    <location>
        <begin position="162"/>
        <end position="174"/>
    </location>
</feature>
<dbReference type="InterPro" id="IPR013149">
    <property type="entry name" value="ADH-like_C"/>
</dbReference>
<evidence type="ECO:0000313" key="4">
    <source>
        <dbReference type="Proteomes" id="UP000218811"/>
    </source>
</evidence>
<dbReference type="OrthoDB" id="809632at2759"/>
<evidence type="ECO:0000313" key="3">
    <source>
        <dbReference type="EMBL" id="PCH38867.1"/>
    </source>
</evidence>
<dbReference type="PANTHER" id="PTHR43205:SF7">
    <property type="entry name" value="PROSTAGLANDIN REDUCTASE 1"/>
    <property type="match status" value="1"/>
</dbReference>
<feature type="region of interest" description="Disordered" evidence="1">
    <location>
        <begin position="134"/>
        <end position="237"/>
    </location>
</feature>
<feature type="compositionally biased region" description="Basic and acidic residues" evidence="1">
    <location>
        <begin position="190"/>
        <end position="203"/>
    </location>
</feature>
<evidence type="ECO:0000259" key="2">
    <source>
        <dbReference type="Pfam" id="PF00107"/>
    </source>
</evidence>
<dbReference type="SUPFAM" id="SSF51735">
    <property type="entry name" value="NAD(P)-binding Rossmann-fold domains"/>
    <property type="match status" value="1"/>
</dbReference>
<dbReference type="Pfam" id="PF00107">
    <property type="entry name" value="ADH_zinc_N"/>
    <property type="match status" value="1"/>
</dbReference>
<protein>
    <recommendedName>
        <fullName evidence="2">Alcohol dehydrogenase-like C-terminal domain-containing protein</fullName>
    </recommendedName>
</protein>
<dbReference type="EMBL" id="KB467943">
    <property type="protein sequence ID" value="PCH38867.1"/>
    <property type="molecule type" value="Genomic_DNA"/>
</dbReference>
<name>A0A2H3JS65_WOLCO</name>
<dbReference type="Gene3D" id="3.40.50.720">
    <property type="entry name" value="NAD(P)-binding Rossmann-like Domain"/>
    <property type="match status" value="1"/>
</dbReference>
<dbReference type="PANTHER" id="PTHR43205">
    <property type="entry name" value="PROSTAGLANDIN REDUCTASE"/>
    <property type="match status" value="1"/>
</dbReference>
<dbReference type="InterPro" id="IPR036291">
    <property type="entry name" value="NAD(P)-bd_dom_sf"/>
</dbReference>
<dbReference type="Gene3D" id="3.90.180.10">
    <property type="entry name" value="Medium-chain alcohol dehydrogenases, catalytic domain"/>
    <property type="match status" value="1"/>
</dbReference>
<dbReference type="Proteomes" id="UP000218811">
    <property type="component" value="Unassembled WGS sequence"/>
</dbReference>
<keyword evidence="4" id="KW-1185">Reference proteome</keyword>
<dbReference type="InterPro" id="IPR045010">
    <property type="entry name" value="MDR_fam"/>
</dbReference>
<gene>
    <name evidence="3" type="ORF">WOLCODRAFT_140977</name>
</gene>
<proteinExistence type="predicted"/>
<dbReference type="AlphaFoldDB" id="A0A2H3JS65"/>
<accession>A0A2H3JS65</accession>
<dbReference type="GO" id="GO:0016628">
    <property type="term" value="F:oxidoreductase activity, acting on the CH-CH group of donors, NAD or NADP as acceptor"/>
    <property type="evidence" value="ECO:0007669"/>
    <property type="project" value="InterPro"/>
</dbReference>
<reference evidence="3 4" key="1">
    <citation type="journal article" date="2012" name="Science">
        <title>The Paleozoic origin of enzymatic lignin decomposition reconstructed from 31 fungal genomes.</title>
        <authorList>
            <person name="Floudas D."/>
            <person name="Binder M."/>
            <person name="Riley R."/>
            <person name="Barry K."/>
            <person name="Blanchette R.A."/>
            <person name="Henrissat B."/>
            <person name="Martinez A.T."/>
            <person name="Otillar R."/>
            <person name="Spatafora J.W."/>
            <person name="Yadav J.S."/>
            <person name="Aerts A."/>
            <person name="Benoit I."/>
            <person name="Boyd A."/>
            <person name="Carlson A."/>
            <person name="Copeland A."/>
            <person name="Coutinho P.M."/>
            <person name="de Vries R.P."/>
            <person name="Ferreira P."/>
            <person name="Findley K."/>
            <person name="Foster B."/>
            <person name="Gaskell J."/>
            <person name="Glotzer D."/>
            <person name="Gorecki P."/>
            <person name="Heitman J."/>
            <person name="Hesse C."/>
            <person name="Hori C."/>
            <person name="Igarashi K."/>
            <person name="Jurgens J.A."/>
            <person name="Kallen N."/>
            <person name="Kersten P."/>
            <person name="Kohler A."/>
            <person name="Kuees U."/>
            <person name="Kumar T.K.A."/>
            <person name="Kuo A."/>
            <person name="LaButti K."/>
            <person name="Larrondo L.F."/>
            <person name="Lindquist E."/>
            <person name="Ling A."/>
            <person name="Lombard V."/>
            <person name="Lucas S."/>
            <person name="Lundell T."/>
            <person name="Martin R."/>
            <person name="McLaughlin D.J."/>
            <person name="Morgenstern I."/>
            <person name="Morin E."/>
            <person name="Murat C."/>
            <person name="Nagy L.G."/>
            <person name="Nolan M."/>
            <person name="Ohm R.A."/>
            <person name="Patyshakuliyeva A."/>
            <person name="Rokas A."/>
            <person name="Ruiz-Duenas F.J."/>
            <person name="Sabat G."/>
            <person name="Salamov A."/>
            <person name="Samejima M."/>
            <person name="Schmutz J."/>
            <person name="Slot J.C."/>
            <person name="St John F."/>
            <person name="Stenlid J."/>
            <person name="Sun H."/>
            <person name="Sun S."/>
            <person name="Syed K."/>
            <person name="Tsang A."/>
            <person name="Wiebenga A."/>
            <person name="Young D."/>
            <person name="Pisabarro A."/>
            <person name="Eastwood D.C."/>
            <person name="Martin F."/>
            <person name="Cullen D."/>
            <person name="Grigoriev I.V."/>
            <person name="Hibbett D.S."/>
        </authorList>
    </citation>
    <scope>NUCLEOTIDE SEQUENCE [LARGE SCALE GENOMIC DNA]</scope>
    <source>
        <strain evidence="3 4">MD-104</strain>
    </source>
</reference>
<feature type="domain" description="Alcohol dehydrogenase-like C-terminal" evidence="2">
    <location>
        <begin position="71"/>
        <end position="129"/>
    </location>
</feature>
<feature type="compositionally biased region" description="Basic and acidic residues" evidence="1">
    <location>
        <begin position="225"/>
        <end position="237"/>
    </location>
</feature>
<organism evidence="3 4">
    <name type="scientific">Wolfiporia cocos (strain MD-104)</name>
    <name type="common">Brown rot fungus</name>
    <dbReference type="NCBI Taxonomy" id="742152"/>
    <lineage>
        <taxon>Eukaryota</taxon>
        <taxon>Fungi</taxon>
        <taxon>Dikarya</taxon>
        <taxon>Basidiomycota</taxon>
        <taxon>Agaricomycotina</taxon>
        <taxon>Agaricomycetes</taxon>
        <taxon>Polyporales</taxon>
        <taxon>Phaeolaceae</taxon>
        <taxon>Wolfiporia</taxon>
    </lineage>
</organism>